<evidence type="ECO:0000256" key="1">
    <source>
        <dbReference type="SAM" id="MobiDB-lite"/>
    </source>
</evidence>
<reference evidence="2" key="2">
    <citation type="submission" date="2025-08" db="UniProtKB">
        <authorList>
            <consortium name="Ensembl"/>
        </authorList>
    </citation>
    <scope>IDENTIFICATION</scope>
</reference>
<keyword evidence="3" id="KW-1185">Reference proteome</keyword>
<evidence type="ECO:0000313" key="2">
    <source>
        <dbReference type="Ensembl" id="ENSSFOP00015040973.1"/>
    </source>
</evidence>
<proteinExistence type="predicted"/>
<dbReference type="AlphaFoldDB" id="A0A8C9VAP8"/>
<dbReference type="Proteomes" id="UP000694397">
    <property type="component" value="Chromosome 12"/>
</dbReference>
<evidence type="ECO:0000313" key="3">
    <source>
        <dbReference type="Proteomes" id="UP000694397"/>
    </source>
</evidence>
<sequence length="179" mass="18877">IFNQYFRPLRLSFPVSQCPSVSVPQCPSVSVSQCLSVPVPQFPSVSVPQCLSASVSQRLSVPVFQFPIVSVPQFPSVSVPQCPSVSVSQRLSFPVSQCPRFQFPSFDCKTSANTWTSAGVIRPPGVGSDPRGVRPRSVGSSASLPASAVRCVSVCAPTPACVCVFGSSSTPREFTGHAV</sequence>
<name>A0A8C9VAP8_SCLFO</name>
<dbReference type="Ensembl" id="ENSSFOT00015043509.1">
    <property type="protein sequence ID" value="ENSSFOP00015040973.1"/>
    <property type="gene ID" value="ENSSFOG00015030383.1"/>
</dbReference>
<reference evidence="2 3" key="1">
    <citation type="submission" date="2019-04" db="EMBL/GenBank/DDBJ databases">
        <authorList>
            <consortium name="Wellcome Sanger Institute Data Sharing"/>
        </authorList>
    </citation>
    <scope>NUCLEOTIDE SEQUENCE [LARGE SCALE GENOMIC DNA]</scope>
</reference>
<accession>A0A8C9VAP8</accession>
<protein>
    <submittedName>
        <fullName evidence="2">Uncharacterized protein</fullName>
    </submittedName>
</protein>
<feature type="region of interest" description="Disordered" evidence="1">
    <location>
        <begin position="120"/>
        <end position="141"/>
    </location>
</feature>
<organism evidence="2 3">
    <name type="scientific">Scleropages formosus</name>
    <name type="common">Asian bonytongue</name>
    <name type="synonym">Osteoglossum formosum</name>
    <dbReference type="NCBI Taxonomy" id="113540"/>
    <lineage>
        <taxon>Eukaryota</taxon>
        <taxon>Metazoa</taxon>
        <taxon>Chordata</taxon>
        <taxon>Craniata</taxon>
        <taxon>Vertebrata</taxon>
        <taxon>Euteleostomi</taxon>
        <taxon>Actinopterygii</taxon>
        <taxon>Neopterygii</taxon>
        <taxon>Teleostei</taxon>
        <taxon>Osteoglossocephala</taxon>
        <taxon>Osteoglossomorpha</taxon>
        <taxon>Osteoglossiformes</taxon>
        <taxon>Osteoglossidae</taxon>
        <taxon>Scleropages</taxon>
    </lineage>
</organism>
<reference evidence="2" key="3">
    <citation type="submission" date="2025-09" db="UniProtKB">
        <authorList>
            <consortium name="Ensembl"/>
        </authorList>
    </citation>
    <scope>IDENTIFICATION</scope>
</reference>